<dbReference type="CDD" id="cd07389">
    <property type="entry name" value="MPP_PhoD"/>
    <property type="match status" value="1"/>
</dbReference>
<evidence type="ECO:0000313" key="4">
    <source>
        <dbReference type="EMBL" id="RCK68587.1"/>
    </source>
</evidence>
<evidence type="ECO:0000259" key="3">
    <source>
        <dbReference type="Pfam" id="PF16655"/>
    </source>
</evidence>
<gene>
    <name evidence="4" type="ORF">DT076_15265</name>
</gene>
<dbReference type="PANTHER" id="PTHR43606">
    <property type="entry name" value="PHOSPHATASE, PUTATIVE (AFU_ORTHOLOGUE AFUA_6G08710)-RELATED"/>
    <property type="match status" value="1"/>
</dbReference>
<dbReference type="InterPro" id="IPR008963">
    <property type="entry name" value="Purple_acid_Pase-like_N"/>
</dbReference>
<dbReference type="GO" id="GO:0046872">
    <property type="term" value="F:metal ion binding"/>
    <property type="evidence" value="ECO:0007669"/>
    <property type="project" value="InterPro"/>
</dbReference>
<dbReference type="RefSeq" id="WP_114127558.1">
    <property type="nucleotide sequence ID" value="NZ_QOUI01000010.1"/>
</dbReference>
<dbReference type="InterPro" id="IPR029052">
    <property type="entry name" value="Metallo-depent_PP-like"/>
</dbReference>
<dbReference type="InterPro" id="IPR052900">
    <property type="entry name" value="Phospholipid_Metab_Enz"/>
</dbReference>
<dbReference type="AlphaFoldDB" id="A0A367YS57"/>
<dbReference type="SUPFAM" id="SSF49363">
    <property type="entry name" value="Purple acid phosphatase, N-terminal domain"/>
    <property type="match status" value="1"/>
</dbReference>
<comment type="caution">
    <text evidence="4">The sequence shown here is derived from an EMBL/GenBank/DDBJ whole genome shotgun (WGS) entry which is preliminary data.</text>
</comment>
<dbReference type="Pfam" id="PF09423">
    <property type="entry name" value="PhoD"/>
    <property type="match status" value="1"/>
</dbReference>
<dbReference type="EMBL" id="QOUI01000010">
    <property type="protein sequence ID" value="RCK68587.1"/>
    <property type="molecule type" value="Genomic_DNA"/>
</dbReference>
<dbReference type="PANTHER" id="PTHR43606:SF2">
    <property type="entry name" value="ALKALINE PHOSPHATASE FAMILY PROTEIN (AFU_ORTHOLOGUE AFUA_5G03860)"/>
    <property type="match status" value="1"/>
</dbReference>
<feature type="domain" description="Phospholipase D N-terminal" evidence="3">
    <location>
        <begin position="44"/>
        <end position="147"/>
    </location>
</feature>
<dbReference type="InterPro" id="IPR018946">
    <property type="entry name" value="PhoD-like_MPP"/>
</dbReference>
<dbReference type="GO" id="GO:0003993">
    <property type="term" value="F:acid phosphatase activity"/>
    <property type="evidence" value="ECO:0007669"/>
    <property type="project" value="InterPro"/>
</dbReference>
<evidence type="ECO:0008006" key="6">
    <source>
        <dbReference type="Google" id="ProtNLM"/>
    </source>
</evidence>
<evidence type="ECO:0000259" key="2">
    <source>
        <dbReference type="Pfam" id="PF09423"/>
    </source>
</evidence>
<dbReference type="Proteomes" id="UP000252770">
    <property type="component" value="Unassembled WGS sequence"/>
</dbReference>
<sequence length="509" mass="55629">MNAPVDAPIARRRLLTTAGAGLAAATLTPALPARAELAADPFRLGVASGDPDATSVVLWTRLAPAPTDASTSFGMRGQGEVPVTLRVATSAARLAEERTCLRVETHTAVQSEGYSVHALVEGLQPRTRYYYQFLAGGHASPVGETRTLPAPGSLTPVRFAVINCQNLVEGRAELHFTAMTDLARHHDVDFVVHLGDYIYEFGRAAHLPPEPVTNLVGYRTRYGQYKQRESLRELHRRFPVFAVPDDHEFFNDVRGGNLGARPVRWNAALRVYWENLPFRNRPEQDAGGRFWMRLHQRVRWADTLDLFLTDIRQHEGADGLLGAAQQAELLEFLDTSDARFTAIGTQSPMSSWAGRGGMWRSHPGVRRQVTDRLLARKQADPRGFNPVVLAGDLHCGMVTHVQADPDDVASTPVATEFVNAAMTSGSATNWEQVLAAGDGGPGFLAAYGYTDGGGWNQYNGLTVHTVTGTSWTTTYHLTNQIRDPQGGMSGTRTWMLRHGARVGSVRSTG</sequence>
<dbReference type="PROSITE" id="PS51318">
    <property type="entry name" value="TAT"/>
    <property type="match status" value="1"/>
</dbReference>
<dbReference type="InterPro" id="IPR032093">
    <property type="entry name" value="PhoD_N"/>
</dbReference>
<organism evidence="4 5">
    <name type="scientific">Desertihabitans brevis</name>
    <dbReference type="NCBI Taxonomy" id="2268447"/>
    <lineage>
        <taxon>Bacteria</taxon>
        <taxon>Bacillati</taxon>
        <taxon>Actinomycetota</taxon>
        <taxon>Actinomycetes</taxon>
        <taxon>Propionibacteriales</taxon>
        <taxon>Propionibacteriaceae</taxon>
        <taxon>Desertihabitans</taxon>
    </lineage>
</organism>
<keyword evidence="5" id="KW-1185">Reference proteome</keyword>
<dbReference type="Pfam" id="PF16655">
    <property type="entry name" value="PhoD_N"/>
    <property type="match status" value="1"/>
</dbReference>
<name>A0A367YS57_9ACTN</name>
<dbReference type="Gene3D" id="3.60.21.70">
    <property type="entry name" value="PhoD-like phosphatase"/>
    <property type="match status" value="1"/>
</dbReference>
<dbReference type="Gene3D" id="2.60.40.380">
    <property type="entry name" value="Purple acid phosphatase-like, N-terminal"/>
    <property type="match status" value="1"/>
</dbReference>
<keyword evidence="1" id="KW-0732">Signal</keyword>
<dbReference type="SUPFAM" id="SSF56300">
    <property type="entry name" value="Metallo-dependent phosphatases"/>
    <property type="match status" value="1"/>
</dbReference>
<accession>A0A367YS57</accession>
<feature type="domain" description="PhoD-like phosphatase metallophosphatase" evidence="2">
    <location>
        <begin position="159"/>
        <end position="432"/>
    </location>
</feature>
<dbReference type="InterPro" id="IPR006311">
    <property type="entry name" value="TAT_signal"/>
</dbReference>
<dbReference type="InterPro" id="IPR038607">
    <property type="entry name" value="PhoD-like_sf"/>
</dbReference>
<reference evidence="4 5" key="1">
    <citation type="submission" date="2018-07" db="EMBL/GenBank/DDBJ databases">
        <title>Desertimonas flava gen. nov. sp. nov.</title>
        <authorList>
            <person name="Liu S."/>
        </authorList>
    </citation>
    <scope>NUCLEOTIDE SEQUENCE [LARGE SCALE GENOMIC DNA]</scope>
    <source>
        <strain evidence="4 5">16Sb5-5</strain>
    </source>
</reference>
<evidence type="ECO:0000313" key="5">
    <source>
        <dbReference type="Proteomes" id="UP000252770"/>
    </source>
</evidence>
<proteinExistence type="predicted"/>
<evidence type="ECO:0000256" key="1">
    <source>
        <dbReference type="ARBA" id="ARBA00022729"/>
    </source>
</evidence>
<protein>
    <recommendedName>
        <fullName evidence="6">Alkaline phosphatase</fullName>
    </recommendedName>
</protein>